<sequence>MRQTICRAGAINLHAEEKHIKSRLRLNGSQRNVFDELRHADAHSVGHRLHCSRNSLTQLLTQLFHRDNAFARHLLNRYRRALQDFRITTKLSYGVNQSI</sequence>
<name>A0ABY6WZ15_9ENTR</name>
<protein>
    <submittedName>
        <fullName evidence="1">Uncharacterized protein</fullName>
    </submittedName>
</protein>
<comment type="caution">
    <text evidence="1">The sequence shown here is derived from an EMBL/GenBank/DDBJ whole genome shotgun (WGS) entry which is preliminary data.</text>
</comment>
<dbReference type="EMBL" id="UJYZ02000015">
    <property type="protein sequence ID" value="VVJ94304.1"/>
    <property type="molecule type" value="Genomic_DNA"/>
</dbReference>
<keyword evidence="2" id="KW-1185">Reference proteome</keyword>
<evidence type="ECO:0000313" key="2">
    <source>
        <dbReference type="Proteomes" id="UP000259400"/>
    </source>
</evidence>
<evidence type="ECO:0000313" key="1">
    <source>
        <dbReference type="EMBL" id="VVJ94304.1"/>
    </source>
</evidence>
<accession>A0ABY6WZ15</accession>
<organism evidence="1 2">
    <name type="scientific">Klebsiella quasivariicola</name>
    <dbReference type="NCBI Taxonomy" id="2026240"/>
    <lineage>
        <taxon>Bacteria</taxon>
        <taxon>Pseudomonadati</taxon>
        <taxon>Pseudomonadota</taxon>
        <taxon>Gammaproteobacteria</taxon>
        <taxon>Enterobacterales</taxon>
        <taxon>Enterobacteriaceae</taxon>
        <taxon>Klebsiella/Raoultella group</taxon>
        <taxon>Klebsiella</taxon>
        <taxon>Klebsiella pneumoniae complex</taxon>
    </lineage>
</organism>
<dbReference type="Proteomes" id="UP000259400">
    <property type="component" value="Unassembled WGS sequence"/>
</dbReference>
<proteinExistence type="predicted"/>
<reference evidence="1 2" key="1">
    <citation type="submission" date="2019-09" db="EMBL/GenBank/DDBJ databases">
        <authorList>
            <consortium name="Pathogen Informatics"/>
        </authorList>
    </citation>
    <scope>NUCLEOTIDE SEQUENCE [LARGE SCALE GENOMIC DNA]</scope>
    <source>
        <strain evidence="1 2">EuSCAPE_IL010</strain>
    </source>
</reference>
<gene>
    <name evidence="1" type="ORF">SAMEA3538468_03235</name>
</gene>